<evidence type="ECO:0000256" key="1">
    <source>
        <dbReference type="ARBA" id="ARBA00022723"/>
    </source>
</evidence>
<keyword evidence="6" id="KW-0539">Nucleus</keyword>
<accession>A0AAN6KEE3</accession>
<gene>
    <name evidence="7" type="ORF">LTR91_013108</name>
</gene>
<evidence type="ECO:0000256" key="5">
    <source>
        <dbReference type="ARBA" id="ARBA00023163"/>
    </source>
</evidence>
<keyword evidence="3" id="KW-0805">Transcription regulation</keyword>
<evidence type="ECO:0000256" key="6">
    <source>
        <dbReference type="ARBA" id="ARBA00023242"/>
    </source>
</evidence>
<comment type="caution">
    <text evidence="7">The sequence shown here is derived from an EMBL/GenBank/DDBJ whole genome shotgun (WGS) entry which is preliminary data.</text>
</comment>
<dbReference type="EMBL" id="JAUJLE010000130">
    <property type="protein sequence ID" value="KAK0978077.1"/>
    <property type="molecule type" value="Genomic_DNA"/>
</dbReference>
<dbReference type="Proteomes" id="UP001175353">
    <property type="component" value="Unassembled WGS sequence"/>
</dbReference>
<name>A0AAN6KEE3_9PEZI</name>
<keyword evidence="8" id="KW-1185">Reference proteome</keyword>
<dbReference type="InterPro" id="IPR052360">
    <property type="entry name" value="Transcr_Regulatory_Proteins"/>
</dbReference>
<protein>
    <submittedName>
        <fullName evidence="7">Uncharacterized protein</fullName>
    </submittedName>
</protein>
<proteinExistence type="predicted"/>
<keyword evidence="2" id="KW-0862">Zinc</keyword>
<sequence>MAQRAPASTGVKRSLAFSRRELVQATASRPCGQDFRRTASPSSYGILPRLICDPAFSDVREKRYFQFFRQRTVESTNSLVGFTFWSRLVLRIVHAEPAIKHAVLALGALHQYLELPDEDPTRVDHLAFTEEQHWKALTAA</sequence>
<evidence type="ECO:0000256" key="4">
    <source>
        <dbReference type="ARBA" id="ARBA00023125"/>
    </source>
</evidence>
<reference evidence="7" key="1">
    <citation type="submission" date="2023-06" db="EMBL/GenBank/DDBJ databases">
        <title>Black Yeasts Isolated from many extreme environments.</title>
        <authorList>
            <person name="Coleine C."/>
            <person name="Stajich J.E."/>
            <person name="Selbmann L."/>
        </authorList>
    </citation>
    <scope>NUCLEOTIDE SEQUENCE</scope>
    <source>
        <strain evidence="7">CCFEE 5200</strain>
    </source>
</reference>
<evidence type="ECO:0000256" key="2">
    <source>
        <dbReference type="ARBA" id="ARBA00022833"/>
    </source>
</evidence>
<dbReference type="PANTHER" id="PTHR36206:SF4">
    <property type="entry name" value="HYPOTHETICAL CONSERVED PROTEIN (EUROFUNG)-RELATED"/>
    <property type="match status" value="1"/>
</dbReference>
<dbReference type="AlphaFoldDB" id="A0AAN6KEE3"/>
<keyword evidence="1" id="KW-0479">Metal-binding</keyword>
<evidence type="ECO:0000313" key="8">
    <source>
        <dbReference type="Proteomes" id="UP001175353"/>
    </source>
</evidence>
<dbReference type="GO" id="GO:0003677">
    <property type="term" value="F:DNA binding"/>
    <property type="evidence" value="ECO:0007669"/>
    <property type="project" value="UniProtKB-KW"/>
</dbReference>
<keyword evidence="4" id="KW-0238">DNA-binding</keyword>
<evidence type="ECO:0000256" key="3">
    <source>
        <dbReference type="ARBA" id="ARBA00023015"/>
    </source>
</evidence>
<evidence type="ECO:0000313" key="7">
    <source>
        <dbReference type="EMBL" id="KAK0978077.1"/>
    </source>
</evidence>
<dbReference type="PANTHER" id="PTHR36206">
    <property type="entry name" value="ASPERCRYPTIN BIOSYNTHESIS CLUSTER-SPECIFIC TRANSCRIPTION REGULATOR ATNN-RELATED"/>
    <property type="match status" value="1"/>
</dbReference>
<dbReference type="GO" id="GO:0046872">
    <property type="term" value="F:metal ion binding"/>
    <property type="evidence" value="ECO:0007669"/>
    <property type="project" value="UniProtKB-KW"/>
</dbReference>
<keyword evidence="5" id="KW-0804">Transcription</keyword>
<organism evidence="7 8">
    <name type="scientific">Friedmanniomyces endolithicus</name>
    <dbReference type="NCBI Taxonomy" id="329885"/>
    <lineage>
        <taxon>Eukaryota</taxon>
        <taxon>Fungi</taxon>
        <taxon>Dikarya</taxon>
        <taxon>Ascomycota</taxon>
        <taxon>Pezizomycotina</taxon>
        <taxon>Dothideomycetes</taxon>
        <taxon>Dothideomycetidae</taxon>
        <taxon>Mycosphaerellales</taxon>
        <taxon>Teratosphaeriaceae</taxon>
        <taxon>Friedmanniomyces</taxon>
    </lineage>
</organism>